<dbReference type="SUPFAM" id="SSF55874">
    <property type="entry name" value="ATPase domain of HSP90 chaperone/DNA topoisomerase II/histidine kinase"/>
    <property type="match status" value="1"/>
</dbReference>
<dbReference type="InterPro" id="IPR003661">
    <property type="entry name" value="HisK_dim/P_dom"/>
</dbReference>
<dbReference type="Gene3D" id="1.10.287.130">
    <property type="match status" value="1"/>
</dbReference>
<dbReference type="SMART" id="SM00387">
    <property type="entry name" value="HATPase_c"/>
    <property type="match status" value="1"/>
</dbReference>
<dbReference type="FunFam" id="3.30.565.10:FF:000006">
    <property type="entry name" value="Sensor histidine kinase WalK"/>
    <property type="match status" value="1"/>
</dbReference>
<dbReference type="CDD" id="cd00082">
    <property type="entry name" value="HisKA"/>
    <property type="match status" value="1"/>
</dbReference>
<comment type="catalytic activity">
    <reaction evidence="1">
        <text>ATP + protein L-histidine = ADP + protein N-phospho-L-histidine.</text>
        <dbReference type="EC" id="2.7.13.3"/>
    </reaction>
</comment>
<dbReference type="SMART" id="SM00388">
    <property type="entry name" value="HisKA"/>
    <property type="match status" value="1"/>
</dbReference>
<dbReference type="Pfam" id="PF01590">
    <property type="entry name" value="GAF"/>
    <property type="match status" value="1"/>
</dbReference>
<evidence type="ECO:0000256" key="1">
    <source>
        <dbReference type="ARBA" id="ARBA00000085"/>
    </source>
</evidence>
<keyword evidence="5 8" id="KW-0418">Kinase</keyword>
<dbReference type="EC" id="2.7.13.3" evidence="2"/>
<evidence type="ECO:0000256" key="3">
    <source>
        <dbReference type="ARBA" id="ARBA00022553"/>
    </source>
</evidence>
<dbReference type="SUPFAM" id="SSF55781">
    <property type="entry name" value="GAF domain-like"/>
    <property type="match status" value="1"/>
</dbReference>
<evidence type="ECO:0000256" key="4">
    <source>
        <dbReference type="ARBA" id="ARBA00022679"/>
    </source>
</evidence>
<keyword evidence="4" id="KW-0808">Transferase</keyword>
<dbReference type="PROSITE" id="PS50109">
    <property type="entry name" value="HIS_KIN"/>
    <property type="match status" value="1"/>
</dbReference>
<dbReference type="CDD" id="cd00075">
    <property type="entry name" value="HATPase"/>
    <property type="match status" value="1"/>
</dbReference>
<dbReference type="InterPro" id="IPR003018">
    <property type="entry name" value="GAF"/>
</dbReference>
<evidence type="ECO:0000313" key="9">
    <source>
        <dbReference type="Proteomes" id="UP000558192"/>
    </source>
</evidence>
<dbReference type="GO" id="GO:0000155">
    <property type="term" value="F:phosphorelay sensor kinase activity"/>
    <property type="evidence" value="ECO:0007669"/>
    <property type="project" value="InterPro"/>
</dbReference>
<dbReference type="Pfam" id="PF12860">
    <property type="entry name" value="PAS_7"/>
    <property type="match status" value="1"/>
</dbReference>
<name>A0A7X6BGT8_9SPHN</name>
<gene>
    <name evidence="8" type="ORF">GGQ97_001588</name>
</gene>
<organism evidence="8 9">
    <name type="scientific">Sphingomonas kaistensis</name>
    <dbReference type="NCBI Taxonomy" id="298708"/>
    <lineage>
        <taxon>Bacteria</taxon>
        <taxon>Pseudomonadati</taxon>
        <taxon>Pseudomonadota</taxon>
        <taxon>Alphaproteobacteria</taxon>
        <taxon>Sphingomonadales</taxon>
        <taxon>Sphingomonadaceae</taxon>
        <taxon>Sphingomonas</taxon>
    </lineage>
</organism>
<evidence type="ECO:0000256" key="6">
    <source>
        <dbReference type="ARBA" id="ARBA00023012"/>
    </source>
</evidence>
<feature type="domain" description="Histidine kinase" evidence="7">
    <location>
        <begin position="302"/>
        <end position="519"/>
    </location>
</feature>
<dbReference type="EMBL" id="JAATJC010000001">
    <property type="protein sequence ID" value="NJC05795.1"/>
    <property type="molecule type" value="Genomic_DNA"/>
</dbReference>
<dbReference type="PRINTS" id="PR00344">
    <property type="entry name" value="BCTRLSENSOR"/>
</dbReference>
<dbReference type="PANTHER" id="PTHR43711">
    <property type="entry name" value="TWO-COMPONENT HISTIDINE KINASE"/>
    <property type="match status" value="1"/>
</dbReference>
<dbReference type="Proteomes" id="UP000558192">
    <property type="component" value="Unassembled WGS sequence"/>
</dbReference>
<reference evidence="8 9" key="1">
    <citation type="submission" date="2020-03" db="EMBL/GenBank/DDBJ databases">
        <title>Genomic Encyclopedia of Type Strains, Phase IV (KMG-IV): sequencing the most valuable type-strain genomes for metagenomic binning, comparative biology and taxonomic classification.</title>
        <authorList>
            <person name="Goeker M."/>
        </authorList>
    </citation>
    <scope>NUCLEOTIDE SEQUENCE [LARGE SCALE GENOMIC DNA]</scope>
    <source>
        <strain evidence="8 9">DSM 16846</strain>
    </source>
</reference>
<dbReference type="Gene3D" id="3.30.450.40">
    <property type="match status" value="1"/>
</dbReference>
<evidence type="ECO:0000256" key="5">
    <source>
        <dbReference type="ARBA" id="ARBA00022777"/>
    </source>
</evidence>
<keyword evidence="6" id="KW-0902">Two-component regulatory system</keyword>
<dbReference type="PANTHER" id="PTHR43711:SF1">
    <property type="entry name" value="HISTIDINE KINASE 1"/>
    <property type="match status" value="1"/>
</dbReference>
<protein>
    <recommendedName>
        <fullName evidence="2">histidine kinase</fullName>
        <ecNumber evidence="2">2.7.13.3</ecNumber>
    </recommendedName>
</protein>
<comment type="caution">
    <text evidence="8">The sequence shown here is derived from an EMBL/GenBank/DDBJ whole genome shotgun (WGS) entry which is preliminary data.</text>
</comment>
<accession>A0A7X6BGT8</accession>
<keyword evidence="3" id="KW-0597">Phosphoprotein</keyword>
<proteinExistence type="predicted"/>
<dbReference type="InterPro" id="IPR036097">
    <property type="entry name" value="HisK_dim/P_sf"/>
</dbReference>
<evidence type="ECO:0000313" key="8">
    <source>
        <dbReference type="EMBL" id="NJC05795.1"/>
    </source>
</evidence>
<dbReference type="Gene3D" id="3.30.565.10">
    <property type="entry name" value="Histidine kinase-like ATPase, C-terminal domain"/>
    <property type="match status" value="1"/>
</dbReference>
<dbReference type="Pfam" id="PF00512">
    <property type="entry name" value="HisKA"/>
    <property type="match status" value="1"/>
</dbReference>
<dbReference type="Gene3D" id="3.30.450.20">
    <property type="entry name" value="PAS domain"/>
    <property type="match status" value="1"/>
</dbReference>
<dbReference type="RefSeq" id="WP_168068592.1">
    <property type="nucleotide sequence ID" value="NZ_JAATJC010000001.1"/>
</dbReference>
<sequence>MIDSQEELRQRVITRYGLGESDEEAFNQLSKTVATIFDVPIALLTVLRRDRQIFQGVCGLTTGGTDRESAFCGHTVRQSEAMVVEDALADPRFADNDLVTGAPFIRFYAGAPITISGVAIGSLCIIDTKPRTITPAQRQQLADLAVVASNLIETRLGTFVAEKRELELKRTAQLLRVMLDNVDQGIAYFDSDLKLALWNDRFFELHGFDDEMKRRGTDAAEMLEKSLRWGLFGPDADEAMLPAMLAAIRHTVRSETEISTREGRTLHSVRLRLDDGQGFIVAVRDLTAERISNRAKDEFISTISHELRTPLTAIRGAIALLGASLGTGINDRARQMLDMAQKNAARLSTLIDDILDIERLTRGQTGYILVPLQMSEVIGDAVQQNEPFAERLDVRLEAVSGEPLSLTGDPGRLLQVLTNLLSNATRHSPPGSVVEVAGMRRDHLIRVEVRDCGSGVPESFVDRLFDRFSQAVDANRRGHGGTGLGLAISRAIVEQHGGRIGYEPRAGGGSCFWIELPAS</sequence>
<dbReference type="Pfam" id="PF02518">
    <property type="entry name" value="HATPase_c"/>
    <property type="match status" value="1"/>
</dbReference>
<dbReference type="InterPro" id="IPR004358">
    <property type="entry name" value="Sig_transdc_His_kin-like_C"/>
</dbReference>
<dbReference type="InterPro" id="IPR050736">
    <property type="entry name" value="Sensor_HK_Regulatory"/>
</dbReference>
<evidence type="ECO:0000259" key="7">
    <source>
        <dbReference type="PROSITE" id="PS50109"/>
    </source>
</evidence>
<evidence type="ECO:0000256" key="2">
    <source>
        <dbReference type="ARBA" id="ARBA00012438"/>
    </source>
</evidence>
<dbReference type="InterPro" id="IPR029016">
    <property type="entry name" value="GAF-like_dom_sf"/>
</dbReference>
<dbReference type="InterPro" id="IPR035965">
    <property type="entry name" value="PAS-like_dom_sf"/>
</dbReference>
<dbReference type="InterPro" id="IPR005467">
    <property type="entry name" value="His_kinase_dom"/>
</dbReference>
<dbReference type="SUPFAM" id="SSF47384">
    <property type="entry name" value="Homodimeric domain of signal transducing histidine kinase"/>
    <property type="match status" value="1"/>
</dbReference>
<dbReference type="SUPFAM" id="SSF55785">
    <property type="entry name" value="PYP-like sensor domain (PAS domain)"/>
    <property type="match status" value="1"/>
</dbReference>
<dbReference type="SMART" id="SM00065">
    <property type="entry name" value="GAF"/>
    <property type="match status" value="1"/>
</dbReference>
<dbReference type="InterPro" id="IPR036890">
    <property type="entry name" value="HATPase_C_sf"/>
</dbReference>
<dbReference type="AlphaFoldDB" id="A0A7X6BGT8"/>
<dbReference type="InterPro" id="IPR003594">
    <property type="entry name" value="HATPase_dom"/>
</dbReference>
<keyword evidence="9" id="KW-1185">Reference proteome</keyword>